<proteinExistence type="predicted"/>
<keyword evidence="1" id="KW-1133">Transmembrane helix</keyword>
<name>A0A9D1FF61_9FIRM</name>
<accession>A0A9D1FF61</accession>
<dbReference type="EMBL" id="DVJK01000208">
    <property type="protein sequence ID" value="HIS67361.1"/>
    <property type="molecule type" value="Genomic_DNA"/>
</dbReference>
<organism evidence="2 3">
    <name type="scientific">Candidatus Scatomorpha merdipullorum</name>
    <dbReference type="NCBI Taxonomy" id="2840927"/>
    <lineage>
        <taxon>Bacteria</taxon>
        <taxon>Bacillati</taxon>
        <taxon>Bacillota</taxon>
        <taxon>Clostridia</taxon>
        <taxon>Eubacteriales</taxon>
        <taxon>Candidatus Scatomorpha</taxon>
    </lineage>
</organism>
<keyword evidence="1" id="KW-0812">Transmembrane</keyword>
<feature type="transmembrane region" description="Helical" evidence="1">
    <location>
        <begin position="49"/>
        <end position="71"/>
    </location>
</feature>
<sequence length="99" mass="10986">MQGKKVYHYEKKNRAQVRAALYVIVAAYIGYLGYKTTPLAGEPDGLGAAAAWILGAVLVLAAAGVLVYTWLRYKRELAAAEYTAEEYAELERKREEGED</sequence>
<reference evidence="2" key="1">
    <citation type="submission" date="2020-10" db="EMBL/GenBank/DDBJ databases">
        <authorList>
            <person name="Gilroy R."/>
        </authorList>
    </citation>
    <scope>NUCLEOTIDE SEQUENCE</scope>
    <source>
        <strain evidence="2">ChiHjej10B9-9673</strain>
    </source>
</reference>
<gene>
    <name evidence="2" type="ORF">IAC18_07330</name>
</gene>
<dbReference type="Proteomes" id="UP000824001">
    <property type="component" value="Unassembled WGS sequence"/>
</dbReference>
<evidence type="ECO:0000256" key="1">
    <source>
        <dbReference type="SAM" id="Phobius"/>
    </source>
</evidence>
<keyword evidence="1" id="KW-0472">Membrane</keyword>
<reference evidence="2" key="2">
    <citation type="journal article" date="2021" name="PeerJ">
        <title>Extensive microbial diversity within the chicken gut microbiome revealed by metagenomics and culture.</title>
        <authorList>
            <person name="Gilroy R."/>
            <person name="Ravi A."/>
            <person name="Getino M."/>
            <person name="Pursley I."/>
            <person name="Horton D.L."/>
            <person name="Alikhan N.F."/>
            <person name="Baker D."/>
            <person name="Gharbi K."/>
            <person name="Hall N."/>
            <person name="Watson M."/>
            <person name="Adriaenssens E.M."/>
            <person name="Foster-Nyarko E."/>
            <person name="Jarju S."/>
            <person name="Secka A."/>
            <person name="Antonio M."/>
            <person name="Oren A."/>
            <person name="Chaudhuri R.R."/>
            <person name="La Ragione R."/>
            <person name="Hildebrand F."/>
            <person name="Pallen M.J."/>
        </authorList>
    </citation>
    <scope>NUCLEOTIDE SEQUENCE</scope>
    <source>
        <strain evidence="2">ChiHjej10B9-9673</strain>
    </source>
</reference>
<evidence type="ECO:0000313" key="2">
    <source>
        <dbReference type="EMBL" id="HIS67361.1"/>
    </source>
</evidence>
<protein>
    <submittedName>
        <fullName evidence="2">Uncharacterized protein</fullName>
    </submittedName>
</protein>
<evidence type="ECO:0000313" key="3">
    <source>
        <dbReference type="Proteomes" id="UP000824001"/>
    </source>
</evidence>
<comment type="caution">
    <text evidence="2">The sequence shown here is derived from an EMBL/GenBank/DDBJ whole genome shotgun (WGS) entry which is preliminary data.</text>
</comment>
<feature type="transmembrane region" description="Helical" evidence="1">
    <location>
        <begin position="20"/>
        <end position="37"/>
    </location>
</feature>
<dbReference type="AlphaFoldDB" id="A0A9D1FF61"/>